<feature type="transmembrane region" description="Helical" evidence="1">
    <location>
        <begin position="63"/>
        <end position="81"/>
    </location>
</feature>
<name>A0ABP9S2L7_9MICC</name>
<accession>A0ABP9S2L7</accession>
<organism evidence="2 3">
    <name type="scientific">Arthrobacter gyeryongensis</name>
    <dbReference type="NCBI Taxonomy" id="1650592"/>
    <lineage>
        <taxon>Bacteria</taxon>
        <taxon>Bacillati</taxon>
        <taxon>Actinomycetota</taxon>
        <taxon>Actinomycetes</taxon>
        <taxon>Micrococcales</taxon>
        <taxon>Micrococcaceae</taxon>
        <taxon>Arthrobacter</taxon>
    </lineage>
</organism>
<dbReference type="Proteomes" id="UP001500200">
    <property type="component" value="Unassembled WGS sequence"/>
</dbReference>
<comment type="caution">
    <text evidence="2">The sequence shown here is derived from an EMBL/GenBank/DDBJ whole genome shotgun (WGS) entry which is preliminary data.</text>
</comment>
<evidence type="ECO:0000313" key="2">
    <source>
        <dbReference type="EMBL" id="GAA5190146.1"/>
    </source>
</evidence>
<keyword evidence="1" id="KW-0472">Membrane</keyword>
<dbReference type="EMBL" id="BAABKK010000004">
    <property type="protein sequence ID" value="GAA5190146.1"/>
    <property type="molecule type" value="Genomic_DNA"/>
</dbReference>
<proteinExistence type="predicted"/>
<evidence type="ECO:0000256" key="1">
    <source>
        <dbReference type="SAM" id="Phobius"/>
    </source>
</evidence>
<protein>
    <submittedName>
        <fullName evidence="2">Uncharacterized protein</fullName>
    </submittedName>
</protein>
<keyword evidence="1" id="KW-1133">Transmembrane helix</keyword>
<keyword evidence="1" id="KW-0812">Transmembrane</keyword>
<sequence length="96" mass="9893">MRLRSNASSPALTAFAMNHGVATMSTTRAITNYPFTAISAVLSGSALFLAAGETPSRNRTVTMATAVVLLGMVILLTLLSLQTGTIGPHSGEVSKV</sequence>
<keyword evidence="3" id="KW-1185">Reference proteome</keyword>
<feature type="transmembrane region" description="Helical" evidence="1">
    <location>
        <begin position="33"/>
        <end position="51"/>
    </location>
</feature>
<gene>
    <name evidence="2" type="ORF">GCM10023346_06440</name>
</gene>
<reference evidence="3" key="1">
    <citation type="journal article" date="2019" name="Int. J. Syst. Evol. Microbiol.">
        <title>The Global Catalogue of Microorganisms (GCM) 10K type strain sequencing project: providing services to taxonomists for standard genome sequencing and annotation.</title>
        <authorList>
            <consortium name="The Broad Institute Genomics Platform"/>
            <consortium name="The Broad Institute Genome Sequencing Center for Infectious Disease"/>
            <person name="Wu L."/>
            <person name="Ma J."/>
        </authorList>
    </citation>
    <scope>NUCLEOTIDE SEQUENCE [LARGE SCALE GENOMIC DNA]</scope>
    <source>
        <strain evidence="3">JCM 18514</strain>
    </source>
</reference>
<evidence type="ECO:0000313" key="3">
    <source>
        <dbReference type="Proteomes" id="UP001500200"/>
    </source>
</evidence>